<evidence type="ECO:0000313" key="1">
    <source>
        <dbReference type="EMBL" id="CDW82650.1"/>
    </source>
</evidence>
<dbReference type="AlphaFoldDB" id="A0A078AJU2"/>
<dbReference type="InParanoid" id="A0A078AJU2"/>
<organism evidence="1 2">
    <name type="scientific">Stylonychia lemnae</name>
    <name type="common">Ciliate</name>
    <dbReference type="NCBI Taxonomy" id="5949"/>
    <lineage>
        <taxon>Eukaryota</taxon>
        <taxon>Sar</taxon>
        <taxon>Alveolata</taxon>
        <taxon>Ciliophora</taxon>
        <taxon>Intramacronucleata</taxon>
        <taxon>Spirotrichea</taxon>
        <taxon>Stichotrichia</taxon>
        <taxon>Sporadotrichida</taxon>
        <taxon>Oxytrichidae</taxon>
        <taxon>Stylonychinae</taxon>
        <taxon>Stylonychia</taxon>
    </lineage>
</organism>
<reference evidence="1 2" key="1">
    <citation type="submission" date="2014-06" db="EMBL/GenBank/DDBJ databases">
        <authorList>
            <person name="Swart Estienne"/>
        </authorList>
    </citation>
    <scope>NUCLEOTIDE SEQUENCE [LARGE SCALE GENOMIC DNA]</scope>
    <source>
        <strain evidence="1 2">130c</strain>
    </source>
</reference>
<sequence length="177" mass="20729">MDLSKDLIKTDSLSSHDSQNCVTDSDCSNSYEQCIGIFIVFVCLRLTCRHFQQQERRNRIRQQVQQEAERLRLERERRERDERARLIQVDIQLQNSNAAFARNNSNNENQRPQNRVSANQVYEGLPDYHQDKYEGYGQTIYMYPENMPSQLYKSSSSIVAIQGIPLQDDDKSINGFQ</sequence>
<protein>
    <submittedName>
        <fullName evidence="1">Uncharacterized protein</fullName>
    </submittedName>
</protein>
<keyword evidence="2" id="KW-1185">Reference proteome</keyword>
<dbReference type="Proteomes" id="UP000039865">
    <property type="component" value="Unassembled WGS sequence"/>
</dbReference>
<name>A0A078AJU2_STYLE</name>
<proteinExistence type="predicted"/>
<evidence type="ECO:0000313" key="2">
    <source>
        <dbReference type="Proteomes" id="UP000039865"/>
    </source>
</evidence>
<dbReference type="EMBL" id="CCKQ01011107">
    <property type="protein sequence ID" value="CDW82650.1"/>
    <property type="molecule type" value="Genomic_DNA"/>
</dbReference>
<accession>A0A078AJU2</accession>
<gene>
    <name evidence="1" type="primary">Contig2840.g3048</name>
    <name evidence="1" type="ORF">STYLEM_11683</name>
</gene>